<organism evidence="2 3">
    <name type="scientific">Saccharopolyspora karakumensis</name>
    <dbReference type="NCBI Taxonomy" id="2530386"/>
    <lineage>
        <taxon>Bacteria</taxon>
        <taxon>Bacillati</taxon>
        <taxon>Actinomycetota</taxon>
        <taxon>Actinomycetes</taxon>
        <taxon>Pseudonocardiales</taxon>
        <taxon>Pseudonocardiaceae</taxon>
        <taxon>Saccharopolyspora</taxon>
    </lineage>
</organism>
<evidence type="ECO:0000313" key="3">
    <source>
        <dbReference type="Proteomes" id="UP000294723"/>
    </source>
</evidence>
<feature type="transmembrane region" description="Helical" evidence="1">
    <location>
        <begin position="51"/>
        <end position="74"/>
    </location>
</feature>
<evidence type="ECO:0000313" key="2">
    <source>
        <dbReference type="EMBL" id="TDD82230.1"/>
    </source>
</evidence>
<accession>A0A4R5BBW0</accession>
<dbReference type="RefSeq" id="WP_132686268.1">
    <property type="nucleotide sequence ID" value="NZ_SMLA01000067.1"/>
</dbReference>
<dbReference type="EMBL" id="SMLA01000067">
    <property type="protein sequence ID" value="TDD82230.1"/>
    <property type="molecule type" value="Genomic_DNA"/>
</dbReference>
<keyword evidence="1" id="KW-0472">Membrane</keyword>
<keyword evidence="1" id="KW-0812">Transmembrane</keyword>
<reference evidence="2 3" key="1">
    <citation type="submission" date="2019-03" db="EMBL/GenBank/DDBJ databases">
        <title>Draft genome sequences of novel Actinobacteria.</title>
        <authorList>
            <person name="Sahin N."/>
            <person name="Ay H."/>
            <person name="Saygin H."/>
        </authorList>
    </citation>
    <scope>NUCLEOTIDE SEQUENCE [LARGE SCALE GENOMIC DNA]</scope>
    <source>
        <strain evidence="2 3">5K548</strain>
    </source>
</reference>
<dbReference type="AlphaFoldDB" id="A0A4R5BBW0"/>
<comment type="caution">
    <text evidence="2">The sequence shown here is derived from an EMBL/GenBank/DDBJ whole genome shotgun (WGS) entry which is preliminary data.</text>
</comment>
<gene>
    <name evidence="2" type="ORF">E1202_27650</name>
</gene>
<name>A0A4R5BBW0_9PSEU</name>
<sequence>MEHARERTTFDDTVTVAELIRRGPQTPEQAGLADELAGSDAAPTRSPQGGLVVLTALGVLLLISAAGAAALIMAKPAQLPRPTHSAAAISGLPALRPDLVLEATWPFGGNGGFSAAAESGGNASADEPDDAHLANPAAGSASTTLGLVEDFYGRAQDSPERIGELLAPELGQPTELTRAWSAVDSVELTGLRMEPDGSVHAQVKAVYPDRREVVLDQHLHVSPGPLPRIVSAELRSARQFQPGR</sequence>
<keyword evidence="1" id="KW-1133">Transmembrane helix</keyword>
<protein>
    <submittedName>
        <fullName evidence="2">Uncharacterized protein</fullName>
    </submittedName>
</protein>
<dbReference type="Proteomes" id="UP000294723">
    <property type="component" value="Unassembled WGS sequence"/>
</dbReference>
<keyword evidence="3" id="KW-1185">Reference proteome</keyword>
<proteinExistence type="predicted"/>
<evidence type="ECO:0000256" key="1">
    <source>
        <dbReference type="SAM" id="Phobius"/>
    </source>
</evidence>